<dbReference type="Pfam" id="PF00072">
    <property type="entry name" value="Response_reg"/>
    <property type="match status" value="1"/>
</dbReference>
<dbReference type="Gene3D" id="1.10.287.130">
    <property type="match status" value="1"/>
</dbReference>
<feature type="domain" description="PAS" evidence="8">
    <location>
        <begin position="176"/>
        <end position="231"/>
    </location>
</feature>
<feature type="domain" description="Response regulatory" evidence="7">
    <location>
        <begin position="704"/>
        <end position="817"/>
    </location>
</feature>
<feature type="coiled-coil region" evidence="5">
    <location>
        <begin position="21"/>
        <end position="48"/>
    </location>
</feature>
<dbReference type="InterPro" id="IPR035965">
    <property type="entry name" value="PAS-like_dom_sf"/>
</dbReference>
<dbReference type="SMART" id="SM00387">
    <property type="entry name" value="HATPase_c"/>
    <property type="match status" value="1"/>
</dbReference>
<proteinExistence type="predicted"/>
<dbReference type="EC" id="2.7.13.3" evidence="2"/>
<gene>
    <name evidence="10" type="ORF">FXV83_03205</name>
</gene>
<evidence type="ECO:0000259" key="8">
    <source>
        <dbReference type="PROSITE" id="PS50112"/>
    </source>
</evidence>
<accession>A0A5S4YVQ0</accession>
<evidence type="ECO:0000313" key="10">
    <source>
        <dbReference type="EMBL" id="TYO67794.1"/>
    </source>
</evidence>
<feature type="domain" description="Histidine kinase" evidence="6">
    <location>
        <begin position="460"/>
        <end position="681"/>
    </location>
</feature>
<dbReference type="NCBIfam" id="TIGR00229">
    <property type="entry name" value="sensory_box"/>
    <property type="match status" value="3"/>
</dbReference>
<evidence type="ECO:0000256" key="5">
    <source>
        <dbReference type="SAM" id="Coils"/>
    </source>
</evidence>
<dbReference type="InterPro" id="IPR000014">
    <property type="entry name" value="PAS"/>
</dbReference>
<dbReference type="PROSITE" id="PS50112">
    <property type="entry name" value="PAS"/>
    <property type="match status" value="1"/>
</dbReference>
<dbReference type="SUPFAM" id="SSF55785">
    <property type="entry name" value="PYP-like sensor domain (PAS domain)"/>
    <property type="match status" value="3"/>
</dbReference>
<sequence>MRPRMTTADVLNPPLPETIAAERLRQHLEEIARERDNAYRALQDREAELARIQRIGKVGGFEVNFREGFKNRRSPEYLMLHGLPPEASDETHEDWVNRIHPDDRDDTVKHFFDALSGTSEDYTAEYRIIRPSDAETRWIRVVAKIERDKNGRAIRFVGAHIDITDQMLVRETLRESEERFRLIADSAPVPIWVTKLDRKRSFANQAYVDFVGLPYDQAIDFDWRKVLHPDDLPHVLQQSVQGEASLKPFALEARYRNARGEWRWLRSESQPRWDPIGKHIGFIGVAHDITVAKQAEIELRQLNETLEERIAERTAELESNETRLRAILETSNQYQGLVNLRGELLYANKTALDGIRTEARDVIGRPFWDTPWFSTTEGMSAVVREAFDTVLRGEAVRMEMRLHLPIGERDFDFGMRPVLDRHGNITGAVPEAVDITERRQGEEALRQSQKMEAIGQLTGGVAHDFNNLLTIIRSATDFLRRRELPEERRRRYVDAISETVERASKLTAQLLAFARRQPLKPQIFNVGSQVEGVAQLVRPLVGGLIEIAVQVHDADCFTVADIAQFETALINLAVNARDAMNDEGRLTIAVRKVQGIPSRRTQSARGGDYVAISVADTGSGIAPENIDAIFEPFFTTKEVGKGTGLGLSQAFGFAKQSEGDIAVMSAPGQGATFTIYLPRAPSPASDKEAAALTSEAATTGRGYRMLVVEDNDDVGQFSTALLEDLGYIVRRVANADAALAILGENEFAVDLVFSDVIMPGMNGVELAGIIRERYPGLPVVLTSGYSDVLAENAHRGFELIQKPYSVESLSRILRKAIGQKLSGGR</sequence>
<dbReference type="InterPro" id="IPR011006">
    <property type="entry name" value="CheY-like_superfamily"/>
</dbReference>
<dbReference type="SMART" id="SM00086">
    <property type="entry name" value="PAC"/>
    <property type="match status" value="3"/>
</dbReference>
<dbReference type="PROSITE" id="PS50109">
    <property type="entry name" value="HIS_KIN"/>
    <property type="match status" value="1"/>
</dbReference>
<dbReference type="InterPro" id="IPR000700">
    <property type="entry name" value="PAS-assoc_C"/>
</dbReference>
<dbReference type="SUPFAM" id="SSF47384">
    <property type="entry name" value="Homodimeric domain of signal transducing histidine kinase"/>
    <property type="match status" value="1"/>
</dbReference>
<dbReference type="Proteomes" id="UP000324797">
    <property type="component" value="Unassembled WGS sequence"/>
</dbReference>
<dbReference type="AlphaFoldDB" id="A0A5S4YVQ0"/>
<dbReference type="InterPro" id="IPR001610">
    <property type="entry name" value="PAC"/>
</dbReference>
<dbReference type="InterPro" id="IPR003661">
    <property type="entry name" value="HisK_dim/P_dom"/>
</dbReference>
<dbReference type="EMBL" id="VSTH01000014">
    <property type="protein sequence ID" value="TYO67794.1"/>
    <property type="molecule type" value="Genomic_DNA"/>
</dbReference>
<dbReference type="InterPro" id="IPR013656">
    <property type="entry name" value="PAS_4"/>
</dbReference>
<evidence type="ECO:0000256" key="4">
    <source>
        <dbReference type="PROSITE-ProRule" id="PRU00169"/>
    </source>
</evidence>
<dbReference type="PROSITE" id="PS50110">
    <property type="entry name" value="RESPONSE_REGULATORY"/>
    <property type="match status" value="1"/>
</dbReference>
<feature type="domain" description="PAC" evidence="9">
    <location>
        <begin position="396"/>
        <end position="447"/>
    </location>
</feature>
<dbReference type="Gene3D" id="3.40.50.2300">
    <property type="match status" value="1"/>
</dbReference>
<evidence type="ECO:0000313" key="11">
    <source>
        <dbReference type="Proteomes" id="UP000324797"/>
    </source>
</evidence>
<name>A0A5S4YVQ0_9BRAD</name>
<dbReference type="SUPFAM" id="SSF55874">
    <property type="entry name" value="ATPase domain of HSP90 chaperone/DNA topoisomerase II/histidine kinase"/>
    <property type="match status" value="1"/>
</dbReference>
<dbReference type="InterPro" id="IPR005467">
    <property type="entry name" value="His_kinase_dom"/>
</dbReference>
<dbReference type="Gene3D" id="3.30.565.10">
    <property type="entry name" value="Histidine kinase-like ATPase, C-terminal domain"/>
    <property type="match status" value="1"/>
</dbReference>
<dbReference type="InterPro" id="IPR001789">
    <property type="entry name" value="Sig_transdc_resp-reg_receiver"/>
</dbReference>
<dbReference type="SUPFAM" id="SSF52172">
    <property type="entry name" value="CheY-like"/>
    <property type="match status" value="1"/>
</dbReference>
<dbReference type="InterPro" id="IPR036097">
    <property type="entry name" value="HisK_dim/P_sf"/>
</dbReference>
<evidence type="ECO:0000256" key="1">
    <source>
        <dbReference type="ARBA" id="ARBA00000085"/>
    </source>
</evidence>
<dbReference type="PANTHER" id="PTHR43065">
    <property type="entry name" value="SENSOR HISTIDINE KINASE"/>
    <property type="match status" value="1"/>
</dbReference>
<dbReference type="SMART" id="SM00448">
    <property type="entry name" value="REC"/>
    <property type="match status" value="1"/>
</dbReference>
<evidence type="ECO:0000259" key="6">
    <source>
        <dbReference type="PROSITE" id="PS50109"/>
    </source>
</evidence>
<dbReference type="Pfam" id="PF00512">
    <property type="entry name" value="HisKA"/>
    <property type="match status" value="1"/>
</dbReference>
<feature type="modified residue" description="4-aspartylphosphate" evidence="4">
    <location>
        <position position="755"/>
    </location>
</feature>
<dbReference type="InterPro" id="IPR036890">
    <property type="entry name" value="HATPase_C_sf"/>
</dbReference>
<dbReference type="PANTHER" id="PTHR43065:SF49">
    <property type="entry name" value="HISTIDINE KINASE"/>
    <property type="match status" value="1"/>
</dbReference>
<dbReference type="GO" id="GO:0000155">
    <property type="term" value="F:phosphorelay sensor kinase activity"/>
    <property type="evidence" value="ECO:0007669"/>
    <property type="project" value="InterPro"/>
</dbReference>
<dbReference type="CDD" id="cd00130">
    <property type="entry name" value="PAS"/>
    <property type="match status" value="3"/>
</dbReference>
<dbReference type="Pfam" id="PF08447">
    <property type="entry name" value="PAS_3"/>
    <property type="match status" value="2"/>
</dbReference>
<organism evidence="10 11">
    <name type="scientific">Bradyrhizobium hipponense</name>
    <dbReference type="NCBI Taxonomy" id="2605638"/>
    <lineage>
        <taxon>Bacteria</taxon>
        <taxon>Pseudomonadati</taxon>
        <taxon>Pseudomonadota</taxon>
        <taxon>Alphaproteobacteria</taxon>
        <taxon>Hyphomicrobiales</taxon>
        <taxon>Nitrobacteraceae</taxon>
        <taxon>Bradyrhizobium</taxon>
    </lineage>
</organism>
<evidence type="ECO:0000256" key="3">
    <source>
        <dbReference type="ARBA" id="ARBA00022553"/>
    </source>
</evidence>
<keyword evidence="11" id="KW-1185">Reference proteome</keyword>
<comment type="catalytic activity">
    <reaction evidence="1">
        <text>ATP + protein L-histidine = ADP + protein N-phospho-L-histidine.</text>
        <dbReference type="EC" id="2.7.13.3"/>
    </reaction>
</comment>
<evidence type="ECO:0000259" key="7">
    <source>
        <dbReference type="PROSITE" id="PS50110"/>
    </source>
</evidence>
<dbReference type="PROSITE" id="PS50113">
    <property type="entry name" value="PAC"/>
    <property type="match status" value="3"/>
</dbReference>
<evidence type="ECO:0000259" key="9">
    <source>
        <dbReference type="PROSITE" id="PS50113"/>
    </source>
</evidence>
<reference evidence="10 11" key="1">
    <citation type="submission" date="2019-08" db="EMBL/GenBank/DDBJ databases">
        <title>Bradyrhizobium hipponensis sp. nov., a rhizobium isolated from a Lupinus angustifolius root nodule in Tunisia.</title>
        <authorList>
            <person name="Off K."/>
            <person name="Rejili M."/>
            <person name="Mars M."/>
            <person name="Brachmann A."/>
            <person name="Marin M."/>
        </authorList>
    </citation>
    <scope>NUCLEOTIDE SEQUENCE [LARGE SCALE GENOMIC DNA]</scope>
    <source>
        <strain evidence="11">aSej3</strain>
    </source>
</reference>
<dbReference type="PRINTS" id="PR00344">
    <property type="entry name" value="BCTRLSENSOR"/>
</dbReference>
<dbReference type="CDD" id="cd00082">
    <property type="entry name" value="HisKA"/>
    <property type="match status" value="1"/>
</dbReference>
<keyword evidence="5" id="KW-0175">Coiled coil</keyword>
<protein>
    <recommendedName>
        <fullName evidence="2">histidine kinase</fullName>
        <ecNumber evidence="2">2.7.13.3</ecNumber>
    </recommendedName>
</protein>
<dbReference type="InterPro" id="IPR004358">
    <property type="entry name" value="Sig_transdc_His_kin-like_C"/>
</dbReference>
<dbReference type="InterPro" id="IPR013655">
    <property type="entry name" value="PAS_fold_3"/>
</dbReference>
<feature type="domain" description="PAC" evidence="9">
    <location>
        <begin position="249"/>
        <end position="301"/>
    </location>
</feature>
<feature type="domain" description="PAC" evidence="9">
    <location>
        <begin position="122"/>
        <end position="175"/>
    </location>
</feature>
<dbReference type="Gene3D" id="3.30.450.20">
    <property type="entry name" value="PAS domain"/>
    <property type="match status" value="3"/>
</dbReference>
<feature type="coiled-coil region" evidence="5">
    <location>
        <begin position="292"/>
        <end position="323"/>
    </location>
</feature>
<dbReference type="Gene3D" id="2.10.70.100">
    <property type="match status" value="1"/>
</dbReference>
<keyword evidence="3 4" id="KW-0597">Phosphoprotein</keyword>
<dbReference type="SMART" id="SM00091">
    <property type="entry name" value="PAS"/>
    <property type="match status" value="2"/>
</dbReference>
<evidence type="ECO:0000256" key="2">
    <source>
        <dbReference type="ARBA" id="ARBA00012438"/>
    </source>
</evidence>
<dbReference type="RefSeq" id="WP_148737695.1">
    <property type="nucleotide sequence ID" value="NZ_VSTH01000014.1"/>
</dbReference>
<comment type="caution">
    <text evidence="10">The sequence shown here is derived from an EMBL/GenBank/DDBJ whole genome shotgun (WGS) entry which is preliminary data.</text>
</comment>
<dbReference type="InterPro" id="IPR003594">
    <property type="entry name" value="HATPase_dom"/>
</dbReference>
<dbReference type="SMART" id="SM00388">
    <property type="entry name" value="HisKA"/>
    <property type="match status" value="1"/>
</dbReference>
<dbReference type="Pfam" id="PF02518">
    <property type="entry name" value="HATPase_c"/>
    <property type="match status" value="1"/>
</dbReference>
<dbReference type="Pfam" id="PF08448">
    <property type="entry name" value="PAS_4"/>
    <property type="match status" value="1"/>
</dbReference>